<dbReference type="Gene3D" id="3.90.550.10">
    <property type="entry name" value="Spore Coat Polysaccharide Biosynthesis Protein SpsA, Chain A"/>
    <property type="match status" value="1"/>
</dbReference>
<dbReference type="Pfam" id="PF03071">
    <property type="entry name" value="GNT-I"/>
    <property type="match status" value="1"/>
</dbReference>
<evidence type="ECO:0000313" key="18">
    <source>
        <dbReference type="Proteomes" id="UP001318040"/>
    </source>
</evidence>
<keyword evidence="6 17" id="KW-0812">Transmembrane</keyword>
<dbReference type="SUPFAM" id="SSF53448">
    <property type="entry name" value="Nucleotide-diphospho-sugar transferases"/>
    <property type="match status" value="2"/>
</dbReference>
<dbReference type="GO" id="GO:0030145">
    <property type="term" value="F:manganese ion binding"/>
    <property type="evidence" value="ECO:0007669"/>
    <property type="project" value="UniProtKB-UniRule"/>
</dbReference>
<dbReference type="GO" id="GO:0003827">
    <property type="term" value="F:alpha-1,3-mannosylglycoprotein 2-beta-N-acetylglucosaminyltransferase activity"/>
    <property type="evidence" value="ECO:0007669"/>
    <property type="project" value="UniProtKB-UniRule"/>
</dbReference>
<evidence type="ECO:0000256" key="6">
    <source>
        <dbReference type="ARBA" id="ARBA00022692"/>
    </source>
</evidence>
<dbReference type="RefSeq" id="XP_032836494.1">
    <property type="nucleotide sequence ID" value="XM_032980603.1"/>
</dbReference>
<gene>
    <name evidence="19 20" type="primary">MGAT1</name>
</gene>
<keyword evidence="9 17" id="KW-1133">Transmembrane helix</keyword>
<dbReference type="FunFam" id="3.90.550.10:FF:000055">
    <property type="entry name" value="Alpha-1,3-mannosyl-glycoprotein 2-beta-N-acetylglucosaminyltransferase"/>
    <property type="match status" value="1"/>
</dbReference>
<dbReference type="InterPro" id="IPR029044">
    <property type="entry name" value="Nucleotide-diphossugar_trans"/>
</dbReference>
<evidence type="ECO:0000313" key="19">
    <source>
        <dbReference type="RefSeq" id="XP_032836493.1"/>
    </source>
</evidence>
<keyword evidence="12 17" id="KW-0464">Manganese</keyword>
<evidence type="ECO:0000256" key="2">
    <source>
        <dbReference type="ARBA" id="ARBA00004922"/>
    </source>
</evidence>
<comment type="cofactor">
    <cofactor evidence="17">
        <name>Mn(2+)</name>
        <dbReference type="ChEBI" id="CHEBI:29035"/>
    </cofactor>
    <text evidence="17">The cofactor is mostly bound to the substrate.</text>
</comment>
<comment type="similarity">
    <text evidence="3 17">Belongs to the glycosyltransferase 13 family.</text>
</comment>
<dbReference type="GO" id="GO:0000139">
    <property type="term" value="C:Golgi membrane"/>
    <property type="evidence" value="ECO:0007669"/>
    <property type="project" value="UniProtKB-SubCell"/>
</dbReference>
<evidence type="ECO:0000256" key="16">
    <source>
        <dbReference type="ARBA" id="ARBA00049421"/>
    </source>
</evidence>
<keyword evidence="5" id="KW-0808">Transferase</keyword>
<keyword evidence="4 17" id="KW-0328">Glycosyltransferase</keyword>
<comment type="pathway">
    <text evidence="2 17">Protein modification; protein glycosylation.</text>
</comment>
<keyword evidence="7 17" id="KW-0479">Metal-binding</keyword>
<evidence type="ECO:0000313" key="20">
    <source>
        <dbReference type="RefSeq" id="XP_032836494.1"/>
    </source>
</evidence>
<dbReference type="Proteomes" id="UP001318040">
    <property type="component" value="Chromosome 72"/>
</dbReference>
<keyword evidence="11 17" id="KW-0472">Membrane</keyword>
<evidence type="ECO:0000256" key="1">
    <source>
        <dbReference type="ARBA" id="ARBA00004323"/>
    </source>
</evidence>
<comment type="catalytic activity">
    <reaction evidence="16 17">
        <text>N(4)-(alpha-D-Man-(1-&gt;3)-[alpha-D-Man-(1-&gt;3)-[alpha-D-Man-(1-&gt;6)]-alpha-D-Man-(1-&gt;6)]-beta-D-Man-(1-&gt;4)-beta-D-GlcNAc-(1-&gt;4)-beta-D-GlcNAc)-L-asparaginyl-[protein] (N-glucan mannose isomer 5A1,2) + UDP-N-acetyl-alpha-D-glucosamine = N(4)-{beta-D-GlcNAc-(1-&gt;2)-alpha-D-Man-(1-&gt;3)-[alpha-D-Man-(1-&gt;3)-[alpha-D-Man-(1-&gt;6)]-alpha-D-Man-(1-&gt;6)]-beta-D-Man-(1-&gt;4)-beta-D-GlcNAc-(1-&gt;4)-beta-D-GlcNAc}-L-asparaginyl-[protein] + UDP + H(+)</text>
        <dbReference type="Rhea" id="RHEA:11456"/>
        <dbReference type="Rhea" id="RHEA-COMP:14367"/>
        <dbReference type="Rhea" id="RHEA-COMP:14368"/>
        <dbReference type="ChEBI" id="CHEBI:15378"/>
        <dbReference type="ChEBI" id="CHEBI:57705"/>
        <dbReference type="ChEBI" id="CHEBI:58223"/>
        <dbReference type="ChEBI" id="CHEBI:59087"/>
        <dbReference type="ChEBI" id="CHEBI:60625"/>
        <dbReference type="EC" id="2.4.1.101"/>
    </reaction>
</comment>
<comment type="subcellular location">
    <subcellularLocation>
        <location evidence="1 17">Golgi apparatus membrane</location>
        <topology evidence="1 17">Single-pass type II membrane protein</topology>
    </subcellularLocation>
</comment>
<evidence type="ECO:0000256" key="5">
    <source>
        <dbReference type="ARBA" id="ARBA00022679"/>
    </source>
</evidence>
<organism evidence="18 20">
    <name type="scientific">Petromyzon marinus</name>
    <name type="common">Sea lamprey</name>
    <dbReference type="NCBI Taxonomy" id="7757"/>
    <lineage>
        <taxon>Eukaryota</taxon>
        <taxon>Metazoa</taxon>
        <taxon>Chordata</taxon>
        <taxon>Craniata</taxon>
        <taxon>Vertebrata</taxon>
        <taxon>Cyclostomata</taxon>
        <taxon>Hyperoartia</taxon>
        <taxon>Petromyzontiformes</taxon>
        <taxon>Petromyzontidae</taxon>
        <taxon>Petromyzon</taxon>
    </lineage>
</organism>
<evidence type="ECO:0000256" key="11">
    <source>
        <dbReference type="ARBA" id="ARBA00023136"/>
    </source>
</evidence>
<protein>
    <recommendedName>
        <fullName evidence="14 17">Alpha-1,3-mannosyl-glycoprotein 2-beta-N-acetylglucosaminyltransferase</fullName>
        <shortName evidence="17">GNT-I</shortName>
        <shortName evidence="17">GlcNAc-T I</shortName>
        <ecNumber evidence="14 17">2.4.1.101</ecNumber>
    </recommendedName>
    <alternativeName>
        <fullName evidence="15 17">N-glycosyl-oligosaccharide-glycoprotein N-acetylglucosaminyltransferase I</fullName>
    </alternativeName>
</protein>
<dbReference type="PANTHER" id="PTHR10468">
    <property type="entry name" value="PROTEIN O-LINKED-MANNOSE BETA-1,2-N-ACETYLGLUCOSAMINYLTRANSFERASE 1/ALPHA-1,3-MANNOSYL-GLYCOPROTEIN 2-BETA-N-ACETYLGLUCOSAMINYLTRANSFERASE"/>
    <property type="match status" value="1"/>
</dbReference>
<evidence type="ECO:0000256" key="7">
    <source>
        <dbReference type="ARBA" id="ARBA00022723"/>
    </source>
</evidence>
<proteinExistence type="inferred from homology"/>
<dbReference type="RefSeq" id="XP_032836493.1">
    <property type="nucleotide sequence ID" value="XM_032980602.1"/>
</dbReference>
<evidence type="ECO:0000256" key="15">
    <source>
        <dbReference type="ARBA" id="ARBA00041712"/>
    </source>
</evidence>
<dbReference type="EC" id="2.4.1.101" evidence="14 17"/>
<comment type="function">
    <text evidence="13 17">Initiates complex N-linked carbohydrate formation. Essential for the conversion of high-mannose to hybrid and complex N-glycans.</text>
</comment>
<dbReference type="InterPro" id="IPR004139">
    <property type="entry name" value="Glyco_trans_13"/>
</dbReference>
<dbReference type="GeneID" id="116958110"/>
<dbReference type="KEGG" id="pmrn:116958110"/>
<dbReference type="InterPro" id="IPR052261">
    <property type="entry name" value="Glycosyltransferase_13"/>
</dbReference>
<keyword evidence="8 17" id="KW-0735">Signal-anchor</keyword>
<evidence type="ECO:0000256" key="9">
    <source>
        <dbReference type="ARBA" id="ARBA00022989"/>
    </source>
</evidence>
<feature type="transmembrane region" description="Helical" evidence="17">
    <location>
        <begin position="6"/>
        <end position="26"/>
    </location>
</feature>
<dbReference type="Gene3D" id="3.10.180.20">
    <property type="entry name" value="N-Acetylglucosaminyltransferase I, Domain 2"/>
    <property type="match status" value="1"/>
</dbReference>
<evidence type="ECO:0000256" key="3">
    <source>
        <dbReference type="ARBA" id="ARBA00006492"/>
    </source>
</evidence>
<evidence type="ECO:0000256" key="14">
    <source>
        <dbReference type="ARBA" id="ARBA00038949"/>
    </source>
</evidence>
<dbReference type="GO" id="GO:0006487">
    <property type="term" value="P:protein N-linked glycosylation"/>
    <property type="evidence" value="ECO:0007669"/>
    <property type="project" value="TreeGrafter"/>
</dbReference>
<name>A0AAJ7XJ05_PETMA</name>
<evidence type="ECO:0000256" key="8">
    <source>
        <dbReference type="ARBA" id="ARBA00022968"/>
    </source>
</evidence>
<evidence type="ECO:0000256" key="12">
    <source>
        <dbReference type="ARBA" id="ARBA00023211"/>
    </source>
</evidence>
<evidence type="ECO:0000256" key="10">
    <source>
        <dbReference type="ARBA" id="ARBA00023034"/>
    </source>
</evidence>
<evidence type="ECO:0000256" key="13">
    <source>
        <dbReference type="ARBA" id="ARBA00037706"/>
    </source>
</evidence>
<dbReference type="AlphaFoldDB" id="A0AAJ7XJ05"/>
<accession>A0AAJ7XJ05</accession>
<dbReference type="PANTHER" id="PTHR10468:SF0">
    <property type="entry name" value="ALPHA-1,3-MANNOSYL-GLYCOPROTEIN 2-BETA-N-ACETYLGLUCOSAMINYLTRANSFERASE"/>
    <property type="match status" value="1"/>
</dbReference>
<sequence length="448" mass="49416">MGAARLTLWGVALFLVWNFLLLLFLLGKSSPPAQLTAQVSGLVRDVEVQLEEQKSLLQEIQRLRRAPLGPGLAQHEARTNDSVIPILVIACDRPTVSRCLDRLLRFRPSASQFPIVVSQDCGHAETARIIQSYGKQVTHLRQPDLSDVPSPPGHRRFQGYYRIARHYAWALGQLFDVLGHAAAVVVEDDLDVASDFFSYFSAALPLLRSDPSLWCASAWNDNGKPGLVDARRPQLLHRTDFFPGLGWLLLAELWRELAPPRWPAAFWDDWMRDGERRRGRQCVRPEVPRAVTFGRGGVSQGQFYERHLRHMRLNAEAAAVDFAAPGGAGAEALRALAPAEDYARRFLRRVYNGSDEETLARVLEAGRLSGAGGAEGGGGGGGRPRPARVTYRSADEFKAAARSLGLMDDLKAGVPRGAYRGVVSVMHAGRRVHLAPPPGWTGYDPSWT</sequence>
<reference evidence="19 20" key="1">
    <citation type="submission" date="2025-04" db="UniProtKB">
        <authorList>
            <consortium name="RefSeq"/>
        </authorList>
    </citation>
    <scope>IDENTIFICATION</scope>
    <source>
        <tissue evidence="19 20">Sperm</tissue>
    </source>
</reference>
<keyword evidence="18" id="KW-1185">Reference proteome</keyword>
<evidence type="ECO:0000256" key="4">
    <source>
        <dbReference type="ARBA" id="ARBA00022676"/>
    </source>
</evidence>
<evidence type="ECO:0000256" key="17">
    <source>
        <dbReference type="RuleBase" id="RU368119"/>
    </source>
</evidence>
<keyword evidence="10 17" id="KW-0333">Golgi apparatus</keyword>